<evidence type="ECO:0000256" key="1">
    <source>
        <dbReference type="SAM" id="Phobius"/>
    </source>
</evidence>
<dbReference type="AlphaFoldDB" id="A0A3G1KUJ7"/>
<evidence type="ECO:0000313" key="3">
    <source>
        <dbReference type="Proteomes" id="UP000323521"/>
    </source>
</evidence>
<gene>
    <name evidence="2" type="ORF">DCMF_16250</name>
</gene>
<keyword evidence="3" id="KW-1185">Reference proteome</keyword>
<name>A0A3G1KUJ7_FORW1</name>
<dbReference type="Proteomes" id="UP000323521">
    <property type="component" value="Chromosome"/>
</dbReference>
<keyword evidence="1" id="KW-0812">Transmembrane</keyword>
<dbReference type="KEGG" id="fwa:DCMF_16250"/>
<feature type="transmembrane region" description="Helical" evidence="1">
    <location>
        <begin position="35"/>
        <end position="53"/>
    </location>
</feature>
<feature type="transmembrane region" description="Helical" evidence="1">
    <location>
        <begin position="60"/>
        <end position="77"/>
    </location>
</feature>
<protein>
    <submittedName>
        <fullName evidence="2">Uncharacterized protein</fullName>
    </submittedName>
</protein>
<sequence>MGNRIGRCFFFGFILGFFMAVVLNQWIWLAMRTNISLVIPACSFLAVIWAFFPKRPVHRFVFYGAEILFLAVFLVIYRDPAAFAIMPAIMLKEAFFLSFLSLSQANGLLLILLATGNILWFLPGKPGRNGSLRKEDIYA</sequence>
<proteinExistence type="predicted"/>
<dbReference type="RefSeq" id="WP_214658661.1">
    <property type="nucleotide sequence ID" value="NZ_CP017634.1"/>
</dbReference>
<dbReference type="EMBL" id="CP017634">
    <property type="protein sequence ID" value="ATW26116.1"/>
    <property type="molecule type" value="Genomic_DNA"/>
</dbReference>
<feature type="transmembrane region" description="Helical" evidence="1">
    <location>
        <begin position="9"/>
        <end position="29"/>
    </location>
</feature>
<reference evidence="2 3" key="1">
    <citation type="submission" date="2016-10" db="EMBL/GenBank/DDBJ databases">
        <title>Complete Genome Sequence of Peptococcaceae strain DCMF.</title>
        <authorList>
            <person name="Edwards R.J."/>
            <person name="Holland S.I."/>
            <person name="Deshpande N.P."/>
            <person name="Wong Y.K."/>
            <person name="Ertan H."/>
            <person name="Manefield M."/>
            <person name="Russell T.L."/>
            <person name="Lee M.J."/>
        </authorList>
    </citation>
    <scope>NUCLEOTIDE SEQUENCE [LARGE SCALE GENOMIC DNA]</scope>
    <source>
        <strain evidence="2 3">DCMF</strain>
    </source>
</reference>
<organism evidence="2 3">
    <name type="scientific">Formimonas warabiya</name>
    <dbReference type="NCBI Taxonomy" id="1761012"/>
    <lineage>
        <taxon>Bacteria</taxon>
        <taxon>Bacillati</taxon>
        <taxon>Bacillota</taxon>
        <taxon>Clostridia</taxon>
        <taxon>Eubacteriales</taxon>
        <taxon>Peptococcaceae</taxon>
        <taxon>Candidatus Formimonas</taxon>
    </lineage>
</organism>
<accession>A0A3G1KUJ7</accession>
<keyword evidence="1" id="KW-1133">Transmembrane helix</keyword>
<evidence type="ECO:0000313" key="2">
    <source>
        <dbReference type="EMBL" id="ATW26116.1"/>
    </source>
</evidence>
<keyword evidence="1" id="KW-0472">Membrane</keyword>
<feature type="transmembrane region" description="Helical" evidence="1">
    <location>
        <begin position="97"/>
        <end position="122"/>
    </location>
</feature>